<keyword evidence="3" id="KW-1185">Reference proteome</keyword>
<dbReference type="EMBL" id="JAPFFF010000003">
    <property type="protein sequence ID" value="KAK8895629.1"/>
    <property type="molecule type" value="Genomic_DNA"/>
</dbReference>
<evidence type="ECO:0000313" key="2">
    <source>
        <dbReference type="EMBL" id="KAK8895629.1"/>
    </source>
</evidence>
<reference evidence="2 3" key="1">
    <citation type="submission" date="2024-04" db="EMBL/GenBank/DDBJ databases">
        <title>Tritrichomonas musculus Genome.</title>
        <authorList>
            <person name="Alves-Ferreira E."/>
            <person name="Grigg M."/>
            <person name="Lorenzi H."/>
            <person name="Galac M."/>
        </authorList>
    </citation>
    <scope>NUCLEOTIDE SEQUENCE [LARGE SCALE GENOMIC DNA]</scope>
    <source>
        <strain evidence="2 3">EAF2021</strain>
    </source>
</reference>
<evidence type="ECO:0000256" key="1">
    <source>
        <dbReference type="SAM" id="MobiDB-lite"/>
    </source>
</evidence>
<dbReference type="Proteomes" id="UP001470230">
    <property type="component" value="Unassembled WGS sequence"/>
</dbReference>
<feature type="region of interest" description="Disordered" evidence="1">
    <location>
        <begin position="171"/>
        <end position="213"/>
    </location>
</feature>
<protein>
    <submittedName>
        <fullName evidence="2">Uncharacterized protein</fullName>
    </submittedName>
</protein>
<feature type="compositionally biased region" description="Polar residues" evidence="1">
    <location>
        <begin position="188"/>
        <end position="202"/>
    </location>
</feature>
<evidence type="ECO:0000313" key="3">
    <source>
        <dbReference type="Proteomes" id="UP001470230"/>
    </source>
</evidence>
<name>A0ABR2KX04_9EUKA</name>
<comment type="caution">
    <text evidence="2">The sequence shown here is derived from an EMBL/GenBank/DDBJ whole genome shotgun (WGS) entry which is preliminary data.</text>
</comment>
<gene>
    <name evidence="2" type="ORF">M9Y10_024099</name>
</gene>
<accession>A0ABR2KX04</accession>
<organism evidence="2 3">
    <name type="scientific">Tritrichomonas musculus</name>
    <dbReference type="NCBI Taxonomy" id="1915356"/>
    <lineage>
        <taxon>Eukaryota</taxon>
        <taxon>Metamonada</taxon>
        <taxon>Parabasalia</taxon>
        <taxon>Tritrichomonadida</taxon>
        <taxon>Tritrichomonadidae</taxon>
        <taxon>Tritrichomonas</taxon>
    </lineage>
</organism>
<proteinExistence type="predicted"/>
<sequence>MDGKDINSPYARQLNSIFFRVGVSEEAKKQLIPENMEKMKKEFQYLIPYVQSVILQSVIYLTSEQFSHIEKDYRELIVIAQSSNDKWVKNISNKFQNYPDFSNLNQTEESDQLNYSGLSSFVVNNSNIENLVSDAQTDLSKLNSNSNYRINSVDPPSKSFQPKSLSSVQKEQISSEHFYSAPPKRNVQPVQASKPSPASIPTNLPPREPKKEKVVHSVDELRSKYFPANDTKKKTQLTLFHAFNS</sequence>